<dbReference type="Proteomes" id="UP001597092">
    <property type="component" value="Unassembled WGS sequence"/>
</dbReference>
<feature type="region of interest" description="Disordered" evidence="1">
    <location>
        <begin position="87"/>
        <end position="108"/>
    </location>
</feature>
<sequence>MNPREYLVPICVACLLLTAGCTAPIDSPSSPELTSSEVTDSNSLIRAHTETLRSQTFTVRSTTTVRDANDTFRTVTNRTWRVDPRSPVRASAVRTRTVTGDVPERSQRAPDRITSWRHGNDTVVRIRSGNDTRVRDVQLLNSSVRLNSALHRQLLYRYSTRRNTTVETVTRNGTSFYRVRANLNDTHVTSNASMTLLVHPSGYVRQIETRQTVAYRSGPRVITQTVRFERVGTTTVETPEWA</sequence>
<evidence type="ECO:0000313" key="3">
    <source>
        <dbReference type="Proteomes" id="UP001597092"/>
    </source>
</evidence>
<keyword evidence="3" id="KW-1185">Reference proteome</keyword>
<evidence type="ECO:0000313" key="2">
    <source>
        <dbReference type="EMBL" id="MFD1684755.1"/>
    </source>
</evidence>
<gene>
    <name evidence="2" type="ORF">ACFSAS_03910</name>
</gene>
<dbReference type="EMBL" id="JBHUDP010000001">
    <property type="protein sequence ID" value="MFD1684755.1"/>
    <property type="molecule type" value="Genomic_DNA"/>
</dbReference>
<protein>
    <recommendedName>
        <fullName evidence="4">Outer membrane lipoprotein-sorting protein</fullName>
    </recommendedName>
</protein>
<dbReference type="RefSeq" id="WP_256307770.1">
    <property type="nucleotide sequence ID" value="NZ_JANHAW010000002.1"/>
</dbReference>
<dbReference type="PROSITE" id="PS51257">
    <property type="entry name" value="PROKAR_LIPOPROTEIN"/>
    <property type="match status" value="1"/>
</dbReference>
<comment type="caution">
    <text evidence="2">The sequence shown here is derived from an EMBL/GenBank/DDBJ whole genome shotgun (WGS) entry which is preliminary data.</text>
</comment>
<name>A0ABD6DUS9_9EURY</name>
<proteinExistence type="predicted"/>
<evidence type="ECO:0000256" key="1">
    <source>
        <dbReference type="SAM" id="MobiDB-lite"/>
    </source>
</evidence>
<reference evidence="2 3" key="1">
    <citation type="journal article" date="2019" name="Int. J. Syst. Evol. Microbiol.">
        <title>The Global Catalogue of Microorganisms (GCM) 10K type strain sequencing project: providing services to taxonomists for standard genome sequencing and annotation.</title>
        <authorList>
            <consortium name="The Broad Institute Genomics Platform"/>
            <consortium name="The Broad Institute Genome Sequencing Center for Infectious Disease"/>
            <person name="Wu L."/>
            <person name="Ma J."/>
        </authorList>
    </citation>
    <scope>NUCLEOTIDE SEQUENCE [LARGE SCALE GENOMIC DNA]</scope>
    <source>
        <strain evidence="2 3">CGMCC 1.10387</strain>
    </source>
</reference>
<evidence type="ECO:0008006" key="4">
    <source>
        <dbReference type="Google" id="ProtNLM"/>
    </source>
</evidence>
<dbReference type="AlphaFoldDB" id="A0ABD6DUS9"/>
<organism evidence="2 3">
    <name type="scientific">Halobellus litoreus</name>
    <dbReference type="NCBI Taxonomy" id="755310"/>
    <lineage>
        <taxon>Archaea</taxon>
        <taxon>Methanobacteriati</taxon>
        <taxon>Methanobacteriota</taxon>
        <taxon>Stenosarchaea group</taxon>
        <taxon>Halobacteria</taxon>
        <taxon>Halobacteriales</taxon>
        <taxon>Haloferacaceae</taxon>
        <taxon>Halobellus</taxon>
    </lineage>
</organism>
<accession>A0ABD6DUS9</accession>